<dbReference type="Pfam" id="PF00593">
    <property type="entry name" value="TonB_dep_Rec_b-barrel"/>
    <property type="match status" value="1"/>
</dbReference>
<name>A0A6I4HZU5_9SPHI</name>
<evidence type="ECO:0000256" key="9">
    <source>
        <dbReference type="RuleBase" id="RU003357"/>
    </source>
</evidence>
<evidence type="ECO:0000313" key="12">
    <source>
        <dbReference type="EMBL" id="QQL49893.1"/>
    </source>
</evidence>
<dbReference type="InterPro" id="IPR018247">
    <property type="entry name" value="EF_Hand_1_Ca_BS"/>
</dbReference>
<dbReference type="InterPro" id="IPR039426">
    <property type="entry name" value="TonB-dep_rcpt-like"/>
</dbReference>
<keyword evidence="3 8" id="KW-1134">Transmembrane beta strand</keyword>
<dbReference type="PROSITE" id="PS00018">
    <property type="entry name" value="EF_HAND_1"/>
    <property type="match status" value="1"/>
</dbReference>
<evidence type="ECO:0000256" key="4">
    <source>
        <dbReference type="ARBA" id="ARBA00022692"/>
    </source>
</evidence>
<comment type="subcellular location">
    <subcellularLocation>
        <location evidence="1 8">Cell outer membrane</location>
        <topology evidence="1 8">Multi-pass membrane protein</topology>
    </subcellularLocation>
</comment>
<keyword evidence="2 8" id="KW-0813">Transport</keyword>
<evidence type="ECO:0000256" key="7">
    <source>
        <dbReference type="ARBA" id="ARBA00023237"/>
    </source>
</evidence>
<evidence type="ECO:0000256" key="3">
    <source>
        <dbReference type="ARBA" id="ARBA00022452"/>
    </source>
</evidence>
<evidence type="ECO:0000256" key="5">
    <source>
        <dbReference type="ARBA" id="ARBA00023077"/>
    </source>
</evidence>
<dbReference type="InterPro" id="IPR023996">
    <property type="entry name" value="TonB-dep_OMP_SusC/RagA"/>
</dbReference>
<evidence type="ECO:0000256" key="6">
    <source>
        <dbReference type="ARBA" id="ARBA00023136"/>
    </source>
</evidence>
<dbReference type="InterPro" id="IPR023997">
    <property type="entry name" value="TonB-dep_OMP_SusC/RagA_CS"/>
</dbReference>
<dbReference type="Gene3D" id="2.40.170.20">
    <property type="entry name" value="TonB-dependent receptor, beta-barrel domain"/>
    <property type="match status" value="1"/>
</dbReference>
<dbReference type="GO" id="GO:0009279">
    <property type="term" value="C:cell outer membrane"/>
    <property type="evidence" value="ECO:0007669"/>
    <property type="project" value="UniProtKB-SubCell"/>
</dbReference>
<keyword evidence="4 8" id="KW-0812">Transmembrane</keyword>
<gene>
    <name evidence="12" type="ORF">GO620_000130</name>
</gene>
<accession>A0A6I4HZU5</accession>
<reference evidence="12 13" key="1">
    <citation type="submission" date="2020-12" db="EMBL/GenBank/DDBJ databases">
        <title>HMF7856_wgs.fasta genome submission.</title>
        <authorList>
            <person name="Kang H."/>
            <person name="Kim H."/>
            <person name="Joh K."/>
        </authorList>
    </citation>
    <scope>NUCLEOTIDE SEQUENCE [LARGE SCALE GENOMIC DNA]</scope>
    <source>
        <strain evidence="12 13">HMF7856</strain>
    </source>
</reference>
<dbReference type="Gene3D" id="2.170.130.10">
    <property type="entry name" value="TonB-dependent receptor, plug domain"/>
    <property type="match status" value="1"/>
</dbReference>
<protein>
    <submittedName>
        <fullName evidence="12">SusC/RagA family TonB-linked outer membrane protein</fullName>
    </submittedName>
</protein>
<dbReference type="SUPFAM" id="SSF49464">
    <property type="entry name" value="Carboxypeptidase regulatory domain-like"/>
    <property type="match status" value="1"/>
</dbReference>
<evidence type="ECO:0000256" key="2">
    <source>
        <dbReference type="ARBA" id="ARBA00022448"/>
    </source>
</evidence>
<dbReference type="RefSeq" id="WP_157523398.1">
    <property type="nucleotide sequence ID" value="NZ_CP066775.1"/>
</dbReference>
<dbReference type="NCBIfam" id="TIGR04056">
    <property type="entry name" value="OMP_RagA_SusC"/>
    <property type="match status" value="1"/>
</dbReference>
<dbReference type="InterPro" id="IPR008969">
    <property type="entry name" value="CarboxyPept-like_regulatory"/>
</dbReference>
<dbReference type="AlphaFoldDB" id="A0A6I4HZU5"/>
<sequence length="1019" mass="112002">MKKKILLSVMAALCLFYQVLAQPKAQQNKIILSGIVTDDSGLPLPGASVNYYPEQLTAITNKDGTFHLTVSQTRGRLTFSFTGFQKLELPAERFSNTNVKVTMKPSQSTLDEVQVIAYGKTTKRFNTGDVSTVTAATIETQPVSNPLAALEGRVPGLIISQNSGVAGSSFKVQIRGQSALDLGLSKNDPLFIVDGVPFESGNTSSNQINSAANNPTSISSGGLSPLNSISPSDIESIEVLKDADATAIYGSRGANGVILITTKKGKAGADKISFSVNTGFSKVGRKLPLLNTSQYLQVRKEGFANDGLTPNSTPGDPGFAPDITLWDNNRYTDFQKLLIGGTAHSTDARGTVSGGNVNTQFLVGGGYHRETTVYSSDFSDAVASAHFSITHASENKRFTLLFTGLFSNDNNRLPRYDLTRYINLPPNLNLYDASGKLAWQDQNVLYSSLGNGDIINPLSLLQDKYRSVNENLNGNLQLGYKILPGLTLRSSFGYNSFRTDERSMRPTAAIDPNSGELPSAAFASSQNKNWIIEPQLEYNMINGAHKLNVLVGNTYQDRSADSYAQQGNNYNSDLLLNSIAAASQITAVNDHSPYRYTALFGRVNYNLADKYLLNLSARRDGSSRFAPDKRMANFGAIGAAWIFSGENFFQKAIPFLSFGKLRSSYGQTGNDQIGEYKYLNLWTNTAIPYGGIPGLIPRTLYNPDYSWEVNKKFEAAIELGFLKDNLLLSTAYYNNESSNQLISYNLPSQTGFFSVTRNFPGKVRNTGWEILLTSKNFHSKEFSWTTTFNITVPKNKLIAFPDLATSSYASRYVIGQSLNLVNAYKYAGVDSQTGLYKVVDTNGDGQLNVADYQVSGNLDPKFYGGLQNSITWHSFDLGFFFEFRKQRGLNYLGQLSNTPPGWIYNQPDLVLNRWQQPGETGPVQRYTTGFTNALTAAAYLANSDGIYTDASFIRLKNVSLSYRIPEQIIRKYHLGSCRLFIEGQNLLTITNYQGSDPENMNFFVLPPLRTLVAGLQLNL</sequence>
<dbReference type="Pfam" id="PF13715">
    <property type="entry name" value="CarbopepD_reg_2"/>
    <property type="match status" value="1"/>
</dbReference>
<dbReference type="InterPro" id="IPR036942">
    <property type="entry name" value="Beta-barrel_TonB_sf"/>
</dbReference>
<comment type="similarity">
    <text evidence="8 9">Belongs to the TonB-dependent receptor family.</text>
</comment>
<dbReference type="NCBIfam" id="TIGR04057">
    <property type="entry name" value="SusC_RagA_signa"/>
    <property type="match status" value="1"/>
</dbReference>
<feature type="domain" description="TonB-dependent receptor plug" evidence="11">
    <location>
        <begin position="124"/>
        <end position="257"/>
    </location>
</feature>
<dbReference type="SUPFAM" id="SSF56935">
    <property type="entry name" value="Porins"/>
    <property type="match status" value="1"/>
</dbReference>
<keyword evidence="5 9" id="KW-0798">TonB box</keyword>
<dbReference type="InterPro" id="IPR012910">
    <property type="entry name" value="Plug_dom"/>
</dbReference>
<evidence type="ECO:0000256" key="1">
    <source>
        <dbReference type="ARBA" id="ARBA00004571"/>
    </source>
</evidence>
<dbReference type="Pfam" id="PF07715">
    <property type="entry name" value="Plug"/>
    <property type="match status" value="1"/>
</dbReference>
<dbReference type="Proteomes" id="UP000429232">
    <property type="component" value="Chromosome"/>
</dbReference>
<dbReference type="InterPro" id="IPR000531">
    <property type="entry name" value="Beta-barrel_TonB"/>
</dbReference>
<evidence type="ECO:0000313" key="13">
    <source>
        <dbReference type="Proteomes" id="UP000429232"/>
    </source>
</evidence>
<dbReference type="PROSITE" id="PS52016">
    <property type="entry name" value="TONB_DEPENDENT_REC_3"/>
    <property type="match status" value="1"/>
</dbReference>
<evidence type="ECO:0000259" key="11">
    <source>
        <dbReference type="Pfam" id="PF07715"/>
    </source>
</evidence>
<evidence type="ECO:0000256" key="8">
    <source>
        <dbReference type="PROSITE-ProRule" id="PRU01360"/>
    </source>
</evidence>
<dbReference type="KEGG" id="mgik:GO620_000130"/>
<dbReference type="Gene3D" id="2.60.40.1120">
    <property type="entry name" value="Carboxypeptidase-like, regulatory domain"/>
    <property type="match status" value="1"/>
</dbReference>
<feature type="domain" description="TonB-dependent receptor-like beta-barrel" evidence="10">
    <location>
        <begin position="417"/>
        <end position="986"/>
    </location>
</feature>
<organism evidence="12 13">
    <name type="scientific">Mucilaginibacter ginkgonis</name>
    <dbReference type="NCBI Taxonomy" id="2682091"/>
    <lineage>
        <taxon>Bacteria</taxon>
        <taxon>Pseudomonadati</taxon>
        <taxon>Bacteroidota</taxon>
        <taxon>Sphingobacteriia</taxon>
        <taxon>Sphingobacteriales</taxon>
        <taxon>Sphingobacteriaceae</taxon>
        <taxon>Mucilaginibacter</taxon>
    </lineage>
</organism>
<evidence type="ECO:0000259" key="10">
    <source>
        <dbReference type="Pfam" id="PF00593"/>
    </source>
</evidence>
<keyword evidence="13" id="KW-1185">Reference proteome</keyword>
<keyword evidence="7 8" id="KW-0998">Cell outer membrane</keyword>
<dbReference type="InterPro" id="IPR037066">
    <property type="entry name" value="Plug_dom_sf"/>
</dbReference>
<dbReference type="EMBL" id="CP066775">
    <property type="protein sequence ID" value="QQL49893.1"/>
    <property type="molecule type" value="Genomic_DNA"/>
</dbReference>
<proteinExistence type="inferred from homology"/>
<keyword evidence="6 8" id="KW-0472">Membrane</keyword>